<dbReference type="InterPro" id="IPR012319">
    <property type="entry name" value="FPG_cat"/>
</dbReference>
<comment type="cofactor">
    <cofactor evidence="2">
        <name>Zn(2+)</name>
        <dbReference type="ChEBI" id="CHEBI:29105"/>
    </cofactor>
</comment>
<evidence type="ECO:0000256" key="4">
    <source>
        <dbReference type="ARBA" id="ARBA00022723"/>
    </source>
</evidence>
<keyword evidence="7" id="KW-0378">Hydrolase</keyword>
<dbReference type="InterPro" id="IPR000214">
    <property type="entry name" value="Znf_DNA_glyclase/AP_lyase"/>
</dbReference>
<keyword evidence="9" id="KW-0238">DNA-binding</keyword>
<evidence type="ECO:0000313" key="17">
    <source>
        <dbReference type="EMBL" id="PRQ07106.1"/>
    </source>
</evidence>
<dbReference type="PANTHER" id="PTHR22993">
    <property type="entry name" value="FORMAMIDOPYRIMIDINE-DNA GLYCOSYLASE"/>
    <property type="match status" value="1"/>
</dbReference>
<dbReference type="InterPro" id="IPR015886">
    <property type="entry name" value="H2TH_FPG"/>
</dbReference>
<dbReference type="GO" id="GO:0006284">
    <property type="term" value="P:base-excision repair"/>
    <property type="evidence" value="ECO:0007669"/>
    <property type="project" value="InterPro"/>
</dbReference>
<keyword evidence="6 14" id="KW-0863">Zinc-finger</keyword>
<reference evidence="17 18" key="1">
    <citation type="submission" date="2018-03" db="EMBL/GenBank/DDBJ databases">
        <title>Draft Genome Sequences of the Obligatory Marine Myxobacteria Enhygromyxa salina SWB007.</title>
        <authorList>
            <person name="Poehlein A."/>
            <person name="Moghaddam J.A."/>
            <person name="Harms H."/>
            <person name="Alanjari M."/>
            <person name="Koenig G.M."/>
            <person name="Daniel R."/>
            <person name="Schaeberle T.F."/>
        </authorList>
    </citation>
    <scope>NUCLEOTIDE SEQUENCE [LARGE SCALE GENOMIC DNA]</scope>
    <source>
        <strain evidence="17 18">SWB007</strain>
    </source>
</reference>
<evidence type="ECO:0000256" key="5">
    <source>
        <dbReference type="ARBA" id="ARBA00022763"/>
    </source>
</evidence>
<keyword evidence="8" id="KW-0862">Zinc</keyword>
<dbReference type="SUPFAM" id="SSF57716">
    <property type="entry name" value="Glucocorticoid receptor-like (DNA-binding domain)"/>
    <property type="match status" value="1"/>
</dbReference>
<dbReference type="InterPro" id="IPR010663">
    <property type="entry name" value="Znf_FPG/IleRS"/>
</dbReference>
<dbReference type="SUPFAM" id="SSF46946">
    <property type="entry name" value="S13-like H2TH domain"/>
    <property type="match status" value="1"/>
</dbReference>
<comment type="similarity">
    <text evidence="3">Belongs to the FPG family.</text>
</comment>
<dbReference type="PROSITE" id="PS51068">
    <property type="entry name" value="FPG_CAT"/>
    <property type="match status" value="1"/>
</dbReference>
<evidence type="ECO:0000256" key="2">
    <source>
        <dbReference type="ARBA" id="ARBA00001947"/>
    </source>
</evidence>
<dbReference type="GO" id="GO:0003906">
    <property type="term" value="F:DNA-(apurinic or apyrimidinic site) endonuclease activity"/>
    <property type="evidence" value="ECO:0007669"/>
    <property type="project" value="InterPro"/>
</dbReference>
<evidence type="ECO:0000256" key="6">
    <source>
        <dbReference type="ARBA" id="ARBA00022771"/>
    </source>
</evidence>
<accession>A0A2S9YPU3</accession>
<keyword evidence="10" id="KW-0234">DNA repair</keyword>
<evidence type="ECO:0000256" key="1">
    <source>
        <dbReference type="ARBA" id="ARBA00001668"/>
    </source>
</evidence>
<evidence type="ECO:0000256" key="13">
    <source>
        <dbReference type="ARBA" id="ARBA00023295"/>
    </source>
</evidence>
<dbReference type="RefSeq" id="WP_106090122.1">
    <property type="nucleotide sequence ID" value="NZ_PVNL01000058.1"/>
</dbReference>
<keyword evidence="5" id="KW-0227">DNA damage</keyword>
<dbReference type="Gene3D" id="3.20.190.10">
    <property type="entry name" value="MutM-like, N-terminal"/>
    <property type="match status" value="1"/>
</dbReference>
<sequence length="303" mass="33578">MPELPDVCVYVEAVAVRTVGHALTRLELISPFVLRTVEPGREAFAGKRVTGISRLGKRIVIELEDQLFAVIHLMIAGRLHWLAPTAKLNRRRTLFALVFEHGILQLTEAGSKRRASLHLVRGREALAEHDPGGLEVSTLSLAQFAAALRAGNHTLKRALTDPRVFDGIGNAYSDEILHAAKLSPIKLTSKLDDDEIQRLYAACVDGLATWTERLRVHHGEAFPEKVTAFHPDMAVHGKYGQPCPVCGAPVQRIVYASRETNYCAGCQTDGKLLADRGLSRLLAKDWPRSLEELESYKAARRRE</sequence>
<feature type="domain" description="FPG-type" evidence="15">
    <location>
        <begin position="234"/>
        <end position="268"/>
    </location>
</feature>
<evidence type="ECO:0000259" key="16">
    <source>
        <dbReference type="PROSITE" id="PS51068"/>
    </source>
</evidence>
<evidence type="ECO:0000256" key="14">
    <source>
        <dbReference type="PROSITE-ProRule" id="PRU00391"/>
    </source>
</evidence>
<dbReference type="OrthoDB" id="9800855at2"/>
<evidence type="ECO:0000259" key="15">
    <source>
        <dbReference type="PROSITE" id="PS51066"/>
    </source>
</evidence>
<evidence type="ECO:0000313" key="18">
    <source>
        <dbReference type="Proteomes" id="UP000238823"/>
    </source>
</evidence>
<dbReference type="SMART" id="SM01232">
    <property type="entry name" value="H2TH"/>
    <property type="match status" value="1"/>
</dbReference>
<keyword evidence="13" id="KW-0326">Glycosidase</keyword>
<evidence type="ECO:0000256" key="12">
    <source>
        <dbReference type="ARBA" id="ARBA00023268"/>
    </source>
</evidence>
<comment type="catalytic activity">
    <reaction evidence="1">
        <text>Hydrolysis of DNA containing ring-opened 7-methylguanine residues, releasing 2,6-diamino-4-hydroxy-5-(N-methyl)formamidopyrimidine.</text>
        <dbReference type="EC" id="3.2.2.23"/>
    </reaction>
</comment>
<feature type="domain" description="Formamidopyrimidine-DNA glycosylase catalytic" evidence="16">
    <location>
        <begin position="2"/>
        <end position="166"/>
    </location>
</feature>
<name>A0A2S9YPU3_9BACT</name>
<dbReference type="AlphaFoldDB" id="A0A2S9YPU3"/>
<dbReference type="EMBL" id="PVNL01000058">
    <property type="protein sequence ID" value="PRQ07106.1"/>
    <property type="molecule type" value="Genomic_DNA"/>
</dbReference>
<keyword evidence="4" id="KW-0479">Metal-binding</keyword>
<dbReference type="Pfam" id="PF06827">
    <property type="entry name" value="zf-FPG_IleRS"/>
    <property type="match status" value="1"/>
</dbReference>
<dbReference type="Pfam" id="PF01149">
    <property type="entry name" value="Fapy_DNA_glyco"/>
    <property type="match status" value="1"/>
</dbReference>
<dbReference type="SUPFAM" id="SSF81624">
    <property type="entry name" value="N-terminal domain of MutM-like DNA repair proteins"/>
    <property type="match status" value="1"/>
</dbReference>
<dbReference type="PANTHER" id="PTHR22993:SF9">
    <property type="entry name" value="FORMAMIDOPYRIMIDINE-DNA GLYCOSYLASE"/>
    <property type="match status" value="1"/>
</dbReference>
<evidence type="ECO:0000256" key="8">
    <source>
        <dbReference type="ARBA" id="ARBA00022833"/>
    </source>
</evidence>
<evidence type="ECO:0000256" key="7">
    <source>
        <dbReference type="ARBA" id="ARBA00022801"/>
    </source>
</evidence>
<protein>
    <submittedName>
        <fullName evidence="17">Putative formamidopyrimidine-DNA glycosylase-like protein</fullName>
    </submittedName>
</protein>
<keyword evidence="11" id="KW-0456">Lyase</keyword>
<evidence type="ECO:0000256" key="3">
    <source>
        <dbReference type="ARBA" id="ARBA00009409"/>
    </source>
</evidence>
<dbReference type="SMART" id="SM00898">
    <property type="entry name" value="Fapy_DNA_glyco"/>
    <property type="match status" value="1"/>
</dbReference>
<evidence type="ECO:0000256" key="9">
    <source>
        <dbReference type="ARBA" id="ARBA00023125"/>
    </source>
</evidence>
<dbReference type="CDD" id="cd08973">
    <property type="entry name" value="BaFpgNei_N_1"/>
    <property type="match status" value="1"/>
</dbReference>
<evidence type="ECO:0000256" key="11">
    <source>
        <dbReference type="ARBA" id="ARBA00023239"/>
    </source>
</evidence>
<dbReference type="InterPro" id="IPR035937">
    <property type="entry name" value="FPG_N"/>
</dbReference>
<evidence type="ECO:0000256" key="10">
    <source>
        <dbReference type="ARBA" id="ARBA00023204"/>
    </source>
</evidence>
<dbReference type="InterPro" id="IPR010979">
    <property type="entry name" value="Ribosomal_uS13-like_H2TH"/>
</dbReference>
<proteinExistence type="inferred from homology"/>
<dbReference type="Pfam" id="PF06831">
    <property type="entry name" value="H2TH"/>
    <property type="match status" value="1"/>
</dbReference>
<organism evidence="17 18">
    <name type="scientific">Enhygromyxa salina</name>
    <dbReference type="NCBI Taxonomy" id="215803"/>
    <lineage>
        <taxon>Bacteria</taxon>
        <taxon>Pseudomonadati</taxon>
        <taxon>Myxococcota</taxon>
        <taxon>Polyangia</taxon>
        <taxon>Nannocystales</taxon>
        <taxon>Nannocystaceae</taxon>
        <taxon>Enhygromyxa</taxon>
    </lineage>
</organism>
<comment type="caution">
    <text evidence="17">The sequence shown here is derived from an EMBL/GenBank/DDBJ whole genome shotgun (WGS) entry which is preliminary data.</text>
</comment>
<dbReference type="GO" id="GO:0008270">
    <property type="term" value="F:zinc ion binding"/>
    <property type="evidence" value="ECO:0007669"/>
    <property type="project" value="UniProtKB-KW"/>
</dbReference>
<dbReference type="GO" id="GO:0003684">
    <property type="term" value="F:damaged DNA binding"/>
    <property type="evidence" value="ECO:0007669"/>
    <property type="project" value="InterPro"/>
</dbReference>
<keyword evidence="12" id="KW-0511">Multifunctional enzyme</keyword>
<gene>
    <name evidence="17" type="primary">fpg2</name>
    <name evidence="17" type="ORF">ENSA7_31210</name>
</gene>
<dbReference type="Gene3D" id="1.10.8.50">
    <property type="match status" value="1"/>
</dbReference>
<dbReference type="GO" id="GO:0016829">
    <property type="term" value="F:lyase activity"/>
    <property type="evidence" value="ECO:0007669"/>
    <property type="project" value="UniProtKB-KW"/>
</dbReference>
<dbReference type="GO" id="GO:0034039">
    <property type="term" value="F:8-oxo-7,8-dihydroguanine DNA N-glycosylase activity"/>
    <property type="evidence" value="ECO:0007669"/>
    <property type="project" value="TreeGrafter"/>
</dbReference>
<dbReference type="Proteomes" id="UP000238823">
    <property type="component" value="Unassembled WGS sequence"/>
</dbReference>
<dbReference type="PROSITE" id="PS51066">
    <property type="entry name" value="ZF_FPG_2"/>
    <property type="match status" value="1"/>
</dbReference>